<evidence type="ECO:0000256" key="1">
    <source>
        <dbReference type="SAM" id="MobiDB-lite"/>
    </source>
</evidence>
<dbReference type="InterPro" id="IPR036291">
    <property type="entry name" value="NAD(P)-bd_dom_sf"/>
</dbReference>
<evidence type="ECO:0000313" key="3">
    <source>
        <dbReference type="EMBL" id="AGP37612.1"/>
    </source>
</evidence>
<gene>
    <name evidence="3" type="ORF">SCE1572_25890</name>
</gene>
<proteinExistence type="predicted"/>
<dbReference type="RefSeq" id="WP_020737096.1">
    <property type="nucleotide sequence ID" value="NC_021658.1"/>
</dbReference>
<dbReference type="InterPro" id="IPR050177">
    <property type="entry name" value="Lipid_A_modif_metabolic_enz"/>
</dbReference>
<dbReference type="EMBL" id="CP003969">
    <property type="protein sequence ID" value="AGP37612.1"/>
    <property type="molecule type" value="Genomic_DNA"/>
</dbReference>
<dbReference type="eggNOG" id="COG0451">
    <property type="taxonomic scope" value="Bacteria"/>
</dbReference>
<dbReference type="SUPFAM" id="SSF51735">
    <property type="entry name" value="NAD(P)-binding Rossmann-fold domains"/>
    <property type="match status" value="1"/>
</dbReference>
<reference evidence="3 4" key="1">
    <citation type="journal article" date="2013" name="Sci. Rep.">
        <title>Extraordinary expansion of a Sorangium cellulosum genome from an alkaline milieu.</title>
        <authorList>
            <person name="Han K."/>
            <person name="Li Z.F."/>
            <person name="Peng R."/>
            <person name="Zhu L.P."/>
            <person name="Zhou T."/>
            <person name="Wang L.G."/>
            <person name="Li S.G."/>
            <person name="Zhang X.B."/>
            <person name="Hu W."/>
            <person name="Wu Z.H."/>
            <person name="Qin N."/>
            <person name="Li Y.Z."/>
        </authorList>
    </citation>
    <scope>NUCLEOTIDE SEQUENCE [LARGE SCALE GENOMIC DNA]</scope>
    <source>
        <strain evidence="3 4">So0157-2</strain>
    </source>
</reference>
<name>S4XWM1_SORCE</name>
<dbReference type="Proteomes" id="UP000014803">
    <property type="component" value="Chromosome"/>
</dbReference>
<protein>
    <recommendedName>
        <fullName evidence="2">NAD-dependent epimerase/dehydratase domain-containing protein</fullName>
    </recommendedName>
</protein>
<accession>S4XWM1</accession>
<dbReference type="InterPro" id="IPR001509">
    <property type="entry name" value="Epimerase_deHydtase"/>
</dbReference>
<dbReference type="Gene3D" id="3.40.50.720">
    <property type="entry name" value="NAD(P)-binding Rossmann-like Domain"/>
    <property type="match status" value="1"/>
</dbReference>
<feature type="domain" description="NAD-dependent epimerase/dehydratase" evidence="2">
    <location>
        <begin position="81"/>
        <end position="306"/>
    </location>
</feature>
<dbReference type="PANTHER" id="PTHR43245">
    <property type="entry name" value="BIFUNCTIONAL POLYMYXIN RESISTANCE PROTEIN ARNA"/>
    <property type="match status" value="1"/>
</dbReference>
<sequence>MAPSSEHPDAPANDLVEQSSSAGVGRAAPGAGAAASGPGAGAGAAASGPGAPASGPGAPASAEASPLSRQASSRPRGRVVALTGAASFLGRNLIGILEEDPGIARVVAIDLKPPDTGGSKLRLHTIDLTAPASEERVAEVLAAEQVDTLVHLCFLSSPTPATAWAHELESVGTMHLLHGARQASLRKLILWSQTILYGAHPTNPNFLTEKHPLRADPDERFFADKMAAEREFNAFGAKAKGTTVTILRTAPILGPTVQNYLTRYLARRLVMTMLGFDPLWQFIHEVDAIAAFKLAIDGDFPGTFNIVGDGVLPVSTIVRLAGRTPFPVLHSAAGPLVAALWAAHAAIAPPSFLRYLRYVCVADGEKAARVMGFRPVYTTREALLDYISAQRLRDVRLLQETPA</sequence>
<dbReference type="KEGG" id="scu:SCE1572_25890"/>
<feature type="compositionally biased region" description="Low complexity" evidence="1">
    <location>
        <begin position="19"/>
        <end position="66"/>
    </location>
</feature>
<dbReference type="PATRIC" id="fig|1254432.3.peg.5867"/>
<dbReference type="HOGENOM" id="CLU_007383_0_2_7"/>
<dbReference type="PANTHER" id="PTHR43245:SF52">
    <property type="entry name" value="NAD-DEPENDENT EPIMERASE_DEHYDRATASE"/>
    <property type="match status" value="1"/>
</dbReference>
<evidence type="ECO:0000259" key="2">
    <source>
        <dbReference type="Pfam" id="PF01370"/>
    </source>
</evidence>
<evidence type="ECO:0000313" key="4">
    <source>
        <dbReference type="Proteomes" id="UP000014803"/>
    </source>
</evidence>
<organism evidence="3 4">
    <name type="scientific">Sorangium cellulosum So0157-2</name>
    <dbReference type="NCBI Taxonomy" id="1254432"/>
    <lineage>
        <taxon>Bacteria</taxon>
        <taxon>Pseudomonadati</taxon>
        <taxon>Myxococcota</taxon>
        <taxon>Polyangia</taxon>
        <taxon>Polyangiales</taxon>
        <taxon>Polyangiaceae</taxon>
        <taxon>Sorangium</taxon>
    </lineage>
</organism>
<dbReference type="AlphaFoldDB" id="S4XWM1"/>
<dbReference type="STRING" id="1254432.SCE1572_25890"/>
<dbReference type="OrthoDB" id="9811496at2"/>
<feature type="region of interest" description="Disordered" evidence="1">
    <location>
        <begin position="1"/>
        <end position="76"/>
    </location>
</feature>
<dbReference type="Pfam" id="PF01370">
    <property type="entry name" value="Epimerase"/>
    <property type="match status" value="1"/>
</dbReference>